<dbReference type="PROSITE" id="PS51371">
    <property type="entry name" value="CBS"/>
    <property type="match status" value="1"/>
</dbReference>
<dbReference type="GO" id="GO:0005737">
    <property type="term" value="C:cytoplasm"/>
    <property type="evidence" value="ECO:0007669"/>
    <property type="project" value="TreeGrafter"/>
</dbReference>
<feature type="compositionally biased region" description="Low complexity" evidence="4">
    <location>
        <begin position="299"/>
        <end position="323"/>
    </location>
</feature>
<dbReference type="OrthoDB" id="681454at2759"/>
<comment type="caution">
    <text evidence="6">The sequence shown here is derived from an EMBL/GenBank/DDBJ whole genome shotgun (WGS) entry which is preliminary data.</text>
</comment>
<dbReference type="Pfam" id="PF00571">
    <property type="entry name" value="CBS"/>
    <property type="match status" value="1"/>
</dbReference>
<protein>
    <recommendedName>
        <fullName evidence="5">CBS domain-containing protein</fullName>
    </recommendedName>
</protein>
<dbReference type="InterPro" id="IPR000644">
    <property type="entry name" value="CBS_dom"/>
</dbReference>
<dbReference type="SUPFAM" id="SSF54631">
    <property type="entry name" value="CBS-domain pair"/>
    <property type="match status" value="1"/>
</dbReference>
<evidence type="ECO:0000313" key="7">
    <source>
        <dbReference type="Proteomes" id="UP000652761"/>
    </source>
</evidence>
<feature type="region of interest" description="Disordered" evidence="4">
    <location>
        <begin position="297"/>
        <end position="340"/>
    </location>
</feature>
<keyword evidence="1" id="KW-0677">Repeat</keyword>
<dbReference type="Gene3D" id="3.10.580.10">
    <property type="entry name" value="CBS-domain"/>
    <property type="match status" value="1"/>
</dbReference>
<dbReference type="InterPro" id="IPR050511">
    <property type="entry name" value="AMPK_gamma/SDS23_families"/>
</dbReference>
<organism evidence="6 7">
    <name type="scientific">Colocasia esculenta</name>
    <name type="common">Wild taro</name>
    <name type="synonym">Arum esculentum</name>
    <dbReference type="NCBI Taxonomy" id="4460"/>
    <lineage>
        <taxon>Eukaryota</taxon>
        <taxon>Viridiplantae</taxon>
        <taxon>Streptophyta</taxon>
        <taxon>Embryophyta</taxon>
        <taxon>Tracheophyta</taxon>
        <taxon>Spermatophyta</taxon>
        <taxon>Magnoliopsida</taxon>
        <taxon>Liliopsida</taxon>
        <taxon>Araceae</taxon>
        <taxon>Aroideae</taxon>
        <taxon>Colocasieae</taxon>
        <taxon>Colocasia</taxon>
    </lineage>
</organism>
<proteinExistence type="predicted"/>
<dbReference type="EMBL" id="NMUH01002321">
    <property type="protein sequence ID" value="MQL99269.1"/>
    <property type="molecule type" value="Genomic_DNA"/>
</dbReference>
<feature type="domain" description="CBS" evidence="5">
    <location>
        <begin position="338"/>
        <end position="392"/>
    </location>
</feature>
<dbReference type="GO" id="GO:0005634">
    <property type="term" value="C:nucleus"/>
    <property type="evidence" value="ECO:0007669"/>
    <property type="project" value="TreeGrafter"/>
</dbReference>
<evidence type="ECO:0000256" key="4">
    <source>
        <dbReference type="SAM" id="MobiDB-lite"/>
    </source>
</evidence>
<evidence type="ECO:0000256" key="3">
    <source>
        <dbReference type="PROSITE-ProRule" id="PRU00703"/>
    </source>
</evidence>
<reference evidence="6" key="1">
    <citation type="submission" date="2017-07" db="EMBL/GenBank/DDBJ databases">
        <title>Taro Niue Genome Assembly and Annotation.</title>
        <authorList>
            <person name="Atibalentja N."/>
            <person name="Keating K."/>
            <person name="Fields C.J."/>
        </authorList>
    </citation>
    <scope>NUCLEOTIDE SEQUENCE</scope>
    <source>
        <strain evidence="6">Niue_2</strain>
        <tissue evidence="6">Leaf</tissue>
    </source>
</reference>
<feature type="compositionally biased region" description="Basic residues" evidence="4">
    <location>
        <begin position="324"/>
        <end position="336"/>
    </location>
</feature>
<sequence>MAASLLAYEVSDLCIGKPPLRPLPFSSTVGEALLSFKLFGESCLSVWAEGSPAPSPSSGNKSSDVATACAGKLCMVEVICYLCREENLANPSAALSSPVSALFAEGSKGLVRLLDRHSSVLEALDVILDGAQNLTVPLRGSGAAGRKRPQVGALGLCWLTPEDFVRFFFNSVGAFSPVAALSVESLGLVRPETLAIRYDEPALSAVTLIKAAVASQTAVAVVTGDGKLIGEISPSLLAGCDETVVAAVATLSAGELMAFLGCGGDPPEEAVAAVKARLMERGMKGLLELVEEEDASVPSLSSLSSGSSSGSSSSDEELAAPARTRTRGRRRSAPTRRRTEEAVVCHRGSSLVAVMIQALAHRVSYVWVVEEDYELAGVVTFTDVLKVFRERV</sequence>
<name>A0A843W834_COLES</name>
<accession>A0A843W834</accession>
<evidence type="ECO:0000256" key="2">
    <source>
        <dbReference type="ARBA" id="ARBA00023122"/>
    </source>
</evidence>
<evidence type="ECO:0000313" key="6">
    <source>
        <dbReference type="EMBL" id="MQL99269.1"/>
    </source>
</evidence>
<keyword evidence="7" id="KW-1185">Reference proteome</keyword>
<dbReference type="PANTHER" id="PTHR13780">
    <property type="entry name" value="AMP-ACTIVATED PROTEIN KINASE, GAMMA REGULATORY SUBUNIT"/>
    <property type="match status" value="1"/>
</dbReference>
<dbReference type="Proteomes" id="UP000652761">
    <property type="component" value="Unassembled WGS sequence"/>
</dbReference>
<gene>
    <name evidence="6" type="ORF">Taro_031981</name>
</gene>
<dbReference type="PANTHER" id="PTHR13780:SF128">
    <property type="entry name" value="CBS DOMAIN-CONTAINING PROTEIN"/>
    <property type="match status" value="1"/>
</dbReference>
<evidence type="ECO:0000256" key="1">
    <source>
        <dbReference type="ARBA" id="ARBA00022737"/>
    </source>
</evidence>
<dbReference type="InterPro" id="IPR046342">
    <property type="entry name" value="CBS_dom_sf"/>
</dbReference>
<evidence type="ECO:0000259" key="5">
    <source>
        <dbReference type="PROSITE" id="PS51371"/>
    </source>
</evidence>
<keyword evidence="2 3" id="KW-0129">CBS domain</keyword>
<dbReference type="AlphaFoldDB" id="A0A843W834"/>